<dbReference type="PANTHER" id="PTHR43240">
    <property type="entry name" value="1,4-DIHYDROXY-2-NAPHTHOYL-COA THIOESTERASE 1"/>
    <property type="match status" value="1"/>
</dbReference>
<dbReference type="Pfam" id="PF03061">
    <property type="entry name" value="4HBT"/>
    <property type="match status" value="1"/>
</dbReference>
<dbReference type="InterPro" id="IPR029069">
    <property type="entry name" value="HotDog_dom_sf"/>
</dbReference>
<dbReference type="EMBL" id="JAUOTP010000012">
    <property type="protein sequence ID" value="MDO6416770.1"/>
    <property type="molecule type" value="Genomic_DNA"/>
</dbReference>
<dbReference type="Gene3D" id="3.10.129.10">
    <property type="entry name" value="Hotdog Thioesterase"/>
    <property type="match status" value="1"/>
</dbReference>
<keyword evidence="1 3" id="KW-0378">Hydrolase</keyword>
<dbReference type="CDD" id="cd03443">
    <property type="entry name" value="PaaI_thioesterase"/>
    <property type="match status" value="1"/>
</dbReference>
<dbReference type="Proteomes" id="UP001169764">
    <property type="component" value="Unassembled WGS sequence"/>
</dbReference>
<sequence>MIDAPPPFNPASLLGRGRSGHIVALGADYVAHGEDWCELALPYDRRLISDLATGVLASGPIVSIMDSAAGMAICLKRGKLQAHATLDLRIDYLRPARPGQTVHGRCRCYRLTRRVGFVEGVAHDGDPDDPIARVAGSFLLDNGPALSVPA</sequence>
<evidence type="ECO:0000313" key="4">
    <source>
        <dbReference type="Proteomes" id="UP001169764"/>
    </source>
</evidence>
<evidence type="ECO:0000259" key="2">
    <source>
        <dbReference type="Pfam" id="PF03061"/>
    </source>
</evidence>
<dbReference type="InterPro" id="IPR003736">
    <property type="entry name" value="PAAI_dom"/>
</dbReference>
<keyword evidence="4" id="KW-1185">Reference proteome</keyword>
<dbReference type="NCBIfam" id="TIGR00369">
    <property type="entry name" value="unchar_dom_1"/>
    <property type="match status" value="1"/>
</dbReference>
<evidence type="ECO:0000256" key="1">
    <source>
        <dbReference type="ARBA" id="ARBA00022801"/>
    </source>
</evidence>
<name>A0ABT8YEK9_9SPHN</name>
<dbReference type="EC" id="3.1.2.-" evidence="3"/>
<organism evidence="3 4">
    <name type="scientific">Sphingomonas natans</name>
    <dbReference type="NCBI Taxonomy" id="3063330"/>
    <lineage>
        <taxon>Bacteria</taxon>
        <taxon>Pseudomonadati</taxon>
        <taxon>Pseudomonadota</taxon>
        <taxon>Alphaproteobacteria</taxon>
        <taxon>Sphingomonadales</taxon>
        <taxon>Sphingomonadaceae</taxon>
        <taxon>Sphingomonas</taxon>
    </lineage>
</organism>
<reference evidence="3" key="1">
    <citation type="submission" date="2023-07" db="EMBL/GenBank/DDBJ databases">
        <authorList>
            <person name="Kim M."/>
        </authorList>
    </citation>
    <scope>NUCLEOTIDE SEQUENCE</scope>
    <source>
        <strain evidence="3">BIUV-7</strain>
    </source>
</reference>
<feature type="domain" description="Thioesterase" evidence="2">
    <location>
        <begin position="54"/>
        <end position="128"/>
    </location>
</feature>
<accession>A0ABT8YEK9</accession>
<comment type="caution">
    <text evidence="3">The sequence shown here is derived from an EMBL/GenBank/DDBJ whole genome shotgun (WGS) entry which is preliminary data.</text>
</comment>
<protein>
    <submittedName>
        <fullName evidence="3">PaaI family thioesterase</fullName>
        <ecNumber evidence="3">3.1.2.-</ecNumber>
    </submittedName>
</protein>
<proteinExistence type="predicted"/>
<dbReference type="RefSeq" id="WP_303546597.1">
    <property type="nucleotide sequence ID" value="NZ_JAUOTP010000012.1"/>
</dbReference>
<dbReference type="PANTHER" id="PTHR43240:SF7">
    <property type="entry name" value="BLR7284 PROTEIN"/>
    <property type="match status" value="1"/>
</dbReference>
<gene>
    <name evidence="3" type="ORF">Q4F19_20465</name>
</gene>
<evidence type="ECO:0000313" key="3">
    <source>
        <dbReference type="EMBL" id="MDO6416770.1"/>
    </source>
</evidence>
<dbReference type="SUPFAM" id="SSF54637">
    <property type="entry name" value="Thioesterase/thiol ester dehydrase-isomerase"/>
    <property type="match status" value="1"/>
</dbReference>
<dbReference type="InterPro" id="IPR006683">
    <property type="entry name" value="Thioestr_dom"/>
</dbReference>
<dbReference type="GO" id="GO:0016787">
    <property type="term" value="F:hydrolase activity"/>
    <property type="evidence" value="ECO:0007669"/>
    <property type="project" value="UniProtKB-KW"/>
</dbReference>